<feature type="compositionally biased region" description="Basic and acidic residues" evidence="1">
    <location>
        <begin position="64"/>
        <end position="88"/>
    </location>
</feature>
<feature type="transmembrane region" description="Helical" evidence="2">
    <location>
        <begin position="20"/>
        <end position="37"/>
    </location>
</feature>
<evidence type="ECO:0000313" key="4">
    <source>
        <dbReference type="EMBL" id="CAL6033856.1"/>
    </source>
</evidence>
<evidence type="ECO:0000313" key="3">
    <source>
        <dbReference type="EMBL" id="CAI9977882.1"/>
    </source>
</evidence>
<keyword evidence="5" id="KW-1185">Reference proteome</keyword>
<evidence type="ECO:0000313" key="5">
    <source>
        <dbReference type="Proteomes" id="UP001642409"/>
    </source>
</evidence>
<sequence>MPEVRKSELLVLFSNATDQFIILIMYKLIILLSQITLKFDFSVEVTKNQNESETGDKKRRKRKSGDEETKPEEVKQEEKPAEADDDSKKKRKKRSSKTGEAGDAE</sequence>
<accession>A0AA86RTQ7</accession>
<comment type="caution">
    <text evidence="3">The sequence shown here is derived from an EMBL/GenBank/DDBJ whole genome shotgun (WGS) entry which is preliminary data.</text>
</comment>
<reference evidence="4 5" key="2">
    <citation type="submission" date="2024-07" db="EMBL/GenBank/DDBJ databases">
        <authorList>
            <person name="Akdeniz Z."/>
        </authorList>
    </citation>
    <scope>NUCLEOTIDE SEQUENCE [LARGE SCALE GENOMIC DNA]</scope>
</reference>
<dbReference type="Proteomes" id="UP001642409">
    <property type="component" value="Unassembled WGS sequence"/>
</dbReference>
<evidence type="ECO:0000256" key="1">
    <source>
        <dbReference type="SAM" id="MobiDB-lite"/>
    </source>
</evidence>
<gene>
    <name evidence="4" type="ORF">HINF_LOCUS35172</name>
    <name evidence="3" type="ORF">HINF_LOCUS65527</name>
</gene>
<protein>
    <submittedName>
        <fullName evidence="4">Hypothetical_protein</fullName>
    </submittedName>
</protein>
<proteinExistence type="predicted"/>
<name>A0AA86RTQ7_9EUKA</name>
<dbReference type="AlphaFoldDB" id="A0AA86RTQ7"/>
<organism evidence="3">
    <name type="scientific">Hexamita inflata</name>
    <dbReference type="NCBI Taxonomy" id="28002"/>
    <lineage>
        <taxon>Eukaryota</taxon>
        <taxon>Metamonada</taxon>
        <taxon>Diplomonadida</taxon>
        <taxon>Hexamitidae</taxon>
        <taxon>Hexamitinae</taxon>
        <taxon>Hexamita</taxon>
    </lineage>
</organism>
<dbReference type="EMBL" id="CATOUU010001180">
    <property type="protein sequence ID" value="CAI9977882.1"/>
    <property type="molecule type" value="Genomic_DNA"/>
</dbReference>
<keyword evidence="2" id="KW-1133">Transmembrane helix</keyword>
<keyword evidence="2" id="KW-0812">Transmembrane</keyword>
<keyword evidence="2" id="KW-0472">Membrane</keyword>
<feature type="region of interest" description="Disordered" evidence="1">
    <location>
        <begin position="46"/>
        <end position="105"/>
    </location>
</feature>
<reference evidence="3" key="1">
    <citation type="submission" date="2023-06" db="EMBL/GenBank/DDBJ databases">
        <authorList>
            <person name="Kurt Z."/>
        </authorList>
    </citation>
    <scope>NUCLEOTIDE SEQUENCE</scope>
</reference>
<dbReference type="EMBL" id="CAXDID020000126">
    <property type="protein sequence ID" value="CAL6033856.1"/>
    <property type="molecule type" value="Genomic_DNA"/>
</dbReference>
<evidence type="ECO:0000256" key="2">
    <source>
        <dbReference type="SAM" id="Phobius"/>
    </source>
</evidence>